<name>A0A0F9EX94_9ZZZZ</name>
<dbReference type="PANTHER" id="PTHR43322:SF5">
    <property type="entry name" value="1-DEOXY-D-XYLULOSE-5-PHOSPHATE SYNTHASE, CHLOROPLASTIC"/>
    <property type="match status" value="1"/>
</dbReference>
<evidence type="ECO:0000256" key="3">
    <source>
        <dbReference type="ARBA" id="ARBA00022679"/>
    </source>
</evidence>
<keyword evidence="5" id="KW-0786">Thiamine pyrophosphate</keyword>
<dbReference type="GO" id="GO:0008661">
    <property type="term" value="F:1-deoxy-D-xylulose-5-phosphate synthase activity"/>
    <property type="evidence" value="ECO:0007669"/>
    <property type="project" value="InterPro"/>
</dbReference>
<keyword evidence="4" id="KW-0460">Magnesium</keyword>
<dbReference type="GO" id="GO:0005829">
    <property type="term" value="C:cytosol"/>
    <property type="evidence" value="ECO:0007669"/>
    <property type="project" value="TreeGrafter"/>
</dbReference>
<evidence type="ECO:0000256" key="4">
    <source>
        <dbReference type="ARBA" id="ARBA00022842"/>
    </source>
</evidence>
<dbReference type="InterPro" id="IPR029061">
    <property type="entry name" value="THDP-binding"/>
</dbReference>
<organism evidence="6">
    <name type="scientific">marine sediment metagenome</name>
    <dbReference type="NCBI Taxonomy" id="412755"/>
    <lineage>
        <taxon>unclassified sequences</taxon>
        <taxon>metagenomes</taxon>
        <taxon>ecological metagenomes</taxon>
    </lineage>
</organism>
<accession>A0A0F9EX94</accession>
<evidence type="ECO:0008006" key="7">
    <source>
        <dbReference type="Google" id="ProtNLM"/>
    </source>
</evidence>
<evidence type="ECO:0000313" key="6">
    <source>
        <dbReference type="EMBL" id="KKL70851.1"/>
    </source>
</evidence>
<dbReference type="SUPFAM" id="SSF52518">
    <property type="entry name" value="Thiamin diphosphate-binding fold (THDP-binding)"/>
    <property type="match status" value="1"/>
</dbReference>
<dbReference type="Pfam" id="PF13292">
    <property type="entry name" value="DXP_synthase_N"/>
    <property type="match status" value="1"/>
</dbReference>
<keyword evidence="3" id="KW-0808">Transferase</keyword>
<gene>
    <name evidence="6" type="ORF">LCGC14_2100790</name>
</gene>
<dbReference type="InterPro" id="IPR005477">
    <property type="entry name" value="Dxylulose-5-P_synthase"/>
</dbReference>
<evidence type="ECO:0000256" key="1">
    <source>
        <dbReference type="ARBA" id="ARBA00001946"/>
    </source>
</evidence>
<comment type="subunit">
    <text evidence="2">Homodimer.</text>
</comment>
<dbReference type="AlphaFoldDB" id="A0A0F9EX94"/>
<comment type="caution">
    <text evidence="6">The sequence shown here is derived from an EMBL/GenBank/DDBJ whole genome shotgun (WGS) entry which is preliminary data.</text>
</comment>
<comment type="cofactor">
    <cofactor evidence="1">
        <name>Mg(2+)</name>
        <dbReference type="ChEBI" id="CHEBI:18420"/>
    </cofactor>
</comment>
<dbReference type="Gene3D" id="3.40.50.970">
    <property type="match status" value="1"/>
</dbReference>
<dbReference type="GO" id="GO:0019288">
    <property type="term" value="P:isopentenyl diphosphate biosynthetic process, methylerythritol 4-phosphate pathway"/>
    <property type="evidence" value="ECO:0007669"/>
    <property type="project" value="TreeGrafter"/>
</dbReference>
<proteinExistence type="predicted"/>
<dbReference type="EMBL" id="LAZR01025771">
    <property type="protein sequence ID" value="KKL70851.1"/>
    <property type="molecule type" value="Genomic_DNA"/>
</dbReference>
<protein>
    <recommendedName>
        <fullName evidence="7">Transketolase signature 1 domain-containing protein</fullName>
    </recommendedName>
</protein>
<evidence type="ECO:0000256" key="2">
    <source>
        <dbReference type="ARBA" id="ARBA00011738"/>
    </source>
</evidence>
<sequence length="233" mass="25095">MAKTSISWTDRTWNPTTGCSVVSPGCHQCYAHKILTGRAHRFDTLRQAGGLSGFPAPAESPYDLFATGHAGTAISTAAGLAWADQVAGRDTRIVAVVGDGSIVNGLSLEGINNTALTKRQFLIVLNDNSMSIDRSQGAMAGLLDRIRSSHTYADIKHTTENLLQHLPLGEEITDALRHIRDGLRTTLHGGQFFESLGLAYFGPIDGHNIHAMIHVLSRLAAAKQPVMLHVHTE</sequence>
<reference evidence="6" key="1">
    <citation type="journal article" date="2015" name="Nature">
        <title>Complex archaea that bridge the gap between prokaryotes and eukaryotes.</title>
        <authorList>
            <person name="Spang A."/>
            <person name="Saw J.H."/>
            <person name="Jorgensen S.L."/>
            <person name="Zaremba-Niedzwiedzka K."/>
            <person name="Martijn J."/>
            <person name="Lind A.E."/>
            <person name="van Eijk R."/>
            <person name="Schleper C."/>
            <person name="Guy L."/>
            <person name="Ettema T.J."/>
        </authorList>
    </citation>
    <scope>NUCLEOTIDE SEQUENCE</scope>
</reference>
<dbReference type="PANTHER" id="PTHR43322">
    <property type="entry name" value="1-D-DEOXYXYLULOSE 5-PHOSPHATE SYNTHASE-RELATED"/>
    <property type="match status" value="1"/>
</dbReference>
<dbReference type="GO" id="GO:0016114">
    <property type="term" value="P:terpenoid biosynthetic process"/>
    <property type="evidence" value="ECO:0007669"/>
    <property type="project" value="InterPro"/>
</dbReference>
<feature type="non-terminal residue" evidence="6">
    <location>
        <position position="233"/>
    </location>
</feature>
<evidence type="ECO:0000256" key="5">
    <source>
        <dbReference type="ARBA" id="ARBA00023052"/>
    </source>
</evidence>